<reference evidence="2" key="1">
    <citation type="journal article" date="2019" name="Int. J. Syst. Evol. Microbiol.">
        <title>The Global Catalogue of Microorganisms (GCM) 10K type strain sequencing project: providing services to taxonomists for standard genome sequencing and annotation.</title>
        <authorList>
            <consortium name="The Broad Institute Genomics Platform"/>
            <consortium name="The Broad Institute Genome Sequencing Center for Infectious Disease"/>
            <person name="Wu L."/>
            <person name="Ma J."/>
        </authorList>
    </citation>
    <scope>NUCLEOTIDE SEQUENCE [LARGE SCALE GENOMIC DNA]</scope>
    <source>
        <strain evidence="2">KCTC 42423</strain>
    </source>
</reference>
<dbReference type="Gene3D" id="2.60.40.1120">
    <property type="entry name" value="Carboxypeptidase-like, regulatory domain"/>
    <property type="match status" value="1"/>
</dbReference>
<accession>A0ABW5NC65</accession>
<name>A0ABW5NC65_9FLAO</name>
<dbReference type="Pfam" id="PF13715">
    <property type="entry name" value="CarbopepD_reg_2"/>
    <property type="match status" value="1"/>
</dbReference>
<evidence type="ECO:0000313" key="1">
    <source>
        <dbReference type="EMBL" id="MFD2591773.1"/>
    </source>
</evidence>
<protein>
    <submittedName>
        <fullName evidence="1">Carboxypeptidase-like regulatory domain-containing protein</fullName>
    </submittedName>
</protein>
<dbReference type="SUPFAM" id="SSF49464">
    <property type="entry name" value="Carboxypeptidase regulatory domain-like"/>
    <property type="match status" value="1"/>
</dbReference>
<proteinExistence type="predicted"/>
<organism evidence="1 2">
    <name type="scientific">Aquimarina hainanensis</name>
    <dbReference type="NCBI Taxonomy" id="1578017"/>
    <lineage>
        <taxon>Bacteria</taxon>
        <taxon>Pseudomonadati</taxon>
        <taxon>Bacteroidota</taxon>
        <taxon>Flavobacteriia</taxon>
        <taxon>Flavobacteriales</taxon>
        <taxon>Flavobacteriaceae</taxon>
        <taxon>Aquimarina</taxon>
    </lineage>
</organism>
<gene>
    <name evidence="1" type="ORF">ACFSTE_13115</name>
</gene>
<dbReference type="EMBL" id="JBHULX010000022">
    <property type="protein sequence ID" value="MFD2591773.1"/>
    <property type="molecule type" value="Genomic_DNA"/>
</dbReference>
<dbReference type="RefSeq" id="WP_176027140.1">
    <property type="nucleotide sequence ID" value="NZ_JBHULX010000022.1"/>
</dbReference>
<dbReference type="Proteomes" id="UP001597459">
    <property type="component" value="Unassembled WGS sequence"/>
</dbReference>
<dbReference type="InterPro" id="IPR008969">
    <property type="entry name" value="CarboxyPept-like_regulatory"/>
</dbReference>
<sequence length="283" mass="31832">MKKVNTPLMIGLLLCFCSITLYGSNTIKGSVINQKTKEGIPYVNVGIFDKNIGTVTTENGEFELILNSQYLGEFVTFSSIGFKTKEIAVSELLKKETPVIIVLEEKETILDEVLISVRKKRKYKTRTLGIKRASSYYLGYIGGEKKAGAEIARKMHPRGRATIVSASVYVKNMDIEKKPYTLRLNVYDVDKEGNPGNILLSEPVYITSTRSDGWLRHTFKEKIVVEAPFYISYEWLTTGKATPFIALKGSLYTGDAIRTRSISLGKWKKERGFNFAIQSVVLK</sequence>
<evidence type="ECO:0000313" key="2">
    <source>
        <dbReference type="Proteomes" id="UP001597459"/>
    </source>
</evidence>
<comment type="caution">
    <text evidence="1">The sequence shown here is derived from an EMBL/GenBank/DDBJ whole genome shotgun (WGS) entry which is preliminary data.</text>
</comment>
<keyword evidence="2" id="KW-1185">Reference proteome</keyword>